<dbReference type="Gene3D" id="3.30.559.10">
    <property type="entry name" value="Chloramphenicol acetyltransferase-like domain"/>
    <property type="match status" value="1"/>
</dbReference>
<dbReference type="EMBL" id="JAHZIJ010000046">
    <property type="protein sequence ID" value="MBW7477854.1"/>
    <property type="molecule type" value="Genomic_DNA"/>
</dbReference>
<feature type="region of interest" description="Disordered" evidence="8">
    <location>
        <begin position="613"/>
        <end position="632"/>
    </location>
</feature>
<keyword evidence="11" id="KW-1185">Reference proteome</keyword>
<dbReference type="InterPro" id="IPR020845">
    <property type="entry name" value="AMP-binding_CS"/>
</dbReference>
<reference evidence="10 11" key="1">
    <citation type="submission" date="2021-07" db="EMBL/GenBank/DDBJ databases">
        <title>Paenibacillus radiodurans sp. nov., isolated from the southeastern edge of Tengger Desert.</title>
        <authorList>
            <person name="Zhang G."/>
        </authorList>
    </citation>
    <scope>NUCLEOTIDE SEQUENCE [LARGE SCALE GENOMIC DNA]</scope>
    <source>
        <strain evidence="10 11">DT7-4</strain>
    </source>
</reference>
<dbReference type="InterPro" id="IPR036736">
    <property type="entry name" value="ACP-like_sf"/>
</dbReference>
<accession>A0ABS7DD48</accession>
<dbReference type="Gene3D" id="3.30.559.30">
    <property type="entry name" value="Nonribosomal peptide synthetase, condensation domain"/>
    <property type="match status" value="1"/>
</dbReference>
<proteinExistence type="inferred from homology"/>
<keyword evidence="5" id="KW-0677">Repeat</keyword>
<gene>
    <name evidence="10" type="ORF">K0T92_24395</name>
</gene>
<dbReference type="PANTHER" id="PTHR45527">
    <property type="entry name" value="NONRIBOSOMAL PEPTIDE SYNTHETASE"/>
    <property type="match status" value="1"/>
</dbReference>
<dbReference type="InterPro" id="IPR009081">
    <property type="entry name" value="PP-bd_ACP"/>
</dbReference>
<dbReference type="InterPro" id="IPR006162">
    <property type="entry name" value="Ppantetheine_attach_site"/>
</dbReference>
<dbReference type="RefSeq" id="WP_219875234.1">
    <property type="nucleotide sequence ID" value="NZ_JAHZIJ010000046.1"/>
</dbReference>
<dbReference type="Gene3D" id="3.30.300.30">
    <property type="match status" value="1"/>
</dbReference>
<comment type="similarity">
    <text evidence="2">Belongs to the ATP-dependent AMP-binding enzyme family.</text>
</comment>
<evidence type="ECO:0000256" key="3">
    <source>
        <dbReference type="ARBA" id="ARBA00022450"/>
    </source>
</evidence>
<dbReference type="PROSITE" id="PS00012">
    <property type="entry name" value="PHOSPHOPANTETHEINE"/>
    <property type="match status" value="1"/>
</dbReference>
<dbReference type="InterPro" id="IPR025110">
    <property type="entry name" value="AMP-bd_C"/>
</dbReference>
<keyword evidence="6" id="KW-0045">Antibiotic biosynthesis</keyword>
<dbReference type="CDD" id="cd05930">
    <property type="entry name" value="A_NRPS"/>
    <property type="match status" value="1"/>
</dbReference>
<evidence type="ECO:0000256" key="2">
    <source>
        <dbReference type="ARBA" id="ARBA00006432"/>
    </source>
</evidence>
<organism evidence="10 11">
    <name type="scientific">Paenibacillus oenotherae</name>
    <dbReference type="NCBI Taxonomy" id="1435645"/>
    <lineage>
        <taxon>Bacteria</taxon>
        <taxon>Bacillati</taxon>
        <taxon>Bacillota</taxon>
        <taxon>Bacilli</taxon>
        <taxon>Bacillales</taxon>
        <taxon>Paenibacillaceae</taxon>
        <taxon>Paenibacillus</taxon>
    </lineage>
</organism>
<dbReference type="Pfam" id="PF00550">
    <property type="entry name" value="PP-binding"/>
    <property type="match status" value="1"/>
</dbReference>
<dbReference type="PROSITE" id="PS00455">
    <property type="entry name" value="AMP_BINDING"/>
    <property type="match status" value="1"/>
</dbReference>
<dbReference type="Proteomes" id="UP000812277">
    <property type="component" value="Unassembled WGS sequence"/>
</dbReference>
<evidence type="ECO:0000256" key="5">
    <source>
        <dbReference type="ARBA" id="ARBA00022737"/>
    </source>
</evidence>
<feature type="non-terminal residue" evidence="10">
    <location>
        <position position="746"/>
    </location>
</feature>
<dbReference type="Gene3D" id="3.40.50.980">
    <property type="match status" value="2"/>
</dbReference>
<evidence type="ECO:0000256" key="8">
    <source>
        <dbReference type="SAM" id="MobiDB-lite"/>
    </source>
</evidence>
<evidence type="ECO:0000256" key="1">
    <source>
        <dbReference type="ARBA" id="ARBA00001957"/>
    </source>
</evidence>
<comment type="cofactor">
    <cofactor evidence="1">
        <name>pantetheine 4'-phosphate</name>
        <dbReference type="ChEBI" id="CHEBI:47942"/>
    </cofactor>
</comment>
<dbReference type="InterPro" id="IPR045851">
    <property type="entry name" value="AMP-bd_C_sf"/>
</dbReference>
<dbReference type="Pfam" id="PF00668">
    <property type="entry name" value="Condensation"/>
    <property type="match status" value="1"/>
</dbReference>
<comment type="caution">
    <text evidence="10">The sequence shown here is derived from an EMBL/GenBank/DDBJ whole genome shotgun (WGS) entry which is preliminary data.</text>
</comment>
<evidence type="ECO:0000256" key="6">
    <source>
        <dbReference type="ARBA" id="ARBA00023194"/>
    </source>
</evidence>
<dbReference type="InterPro" id="IPR001242">
    <property type="entry name" value="Condensation_dom"/>
</dbReference>
<protein>
    <submittedName>
        <fullName evidence="10">Amino acid adenylation domain-containing protein</fullName>
    </submittedName>
</protein>
<dbReference type="PROSITE" id="PS50075">
    <property type="entry name" value="CARRIER"/>
    <property type="match status" value="1"/>
</dbReference>
<evidence type="ECO:0000256" key="7">
    <source>
        <dbReference type="ARBA" id="ARBA00023268"/>
    </source>
</evidence>
<evidence type="ECO:0000259" key="9">
    <source>
        <dbReference type="PROSITE" id="PS50075"/>
    </source>
</evidence>
<keyword evidence="3" id="KW-0596">Phosphopantetheine</keyword>
<evidence type="ECO:0000313" key="11">
    <source>
        <dbReference type="Proteomes" id="UP000812277"/>
    </source>
</evidence>
<dbReference type="SMART" id="SM00823">
    <property type="entry name" value="PKS_PP"/>
    <property type="match status" value="1"/>
</dbReference>
<dbReference type="Gene3D" id="2.30.38.10">
    <property type="entry name" value="Luciferase, Domain 3"/>
    <property type="match status" value="1"/>
</dbReference>
<keyword evidence="7" id="KW-0511">Multifunctional enzyme</keyword>
<sequence length="746" mass="82917">ALSSIKQGLINNIVVFENYPVTKEIENAAADVSALSIIDANVVEQTNYSFNLTVIPGDEIVFKCIYDSSIDQYWIEAIEAHLLQLVSTVIHNPNGIIVDIQLLSDEEQLLLAAFNRTEAPYPKEQTIHSLFEEQVKRTPERTALVYGEERLSYAELNARSNRLARKLREQGVGADELVGIALERSTEMIVAILAVLKAGGAYVPIDPSYPEERIRYTLADAGARLVLTQAGVEEKFADGTAESLLVLERALLEEGDGTDLPEAAGAEHLAYVIYTSGSTGLPKGVLIEHHSAVNLLNSLQQSYPCLEQDSYLLKTSVTFDVSVAELFGWFIGGGRLIVLEPGAEKEPESLIRTINKYQITHVNFVPSMLHAMMSVLEQSEIGLPDTKYIFSAGEALTAALIRQYYLLRKQSKVMAALENLYGPTEATVYASRYAISEEDDERLRIPIGKPLDNARLYVVNSELNQQPIGVAGELCIAGVGLARGYLNRPELTEEKFVQHPNGERLYRTGDLARWLPDGNLDYLGRIDEQVKIRGYRIELGEIETVLQRHEQVKEAVVIARQDKGADSYLCAYVVGHDKLEAAELRRYVGSQLPSYMVPAFFVELAEVPLTPNGKVDRRGLPEPERSAAGGESYVAPRTELEAKLAEIWQSVLGIAQVGAKDHFFELGGHSLKATMLAARVYKELNVNLPLRSIFEAPRLEELAQRIAEQEESKYASIERTEERSYYPVSSAQRRMYILNQLEGAQT</sequence>
<dbReference type="Pfam" id="PF00501">
    <property type="entry name" value="AMP-binding"/>
    <property type="match status" value="1"/>
</dbReference>
<dbReference type="NCBIfam" id="TIGR01733">
    <property type="entry name" value="AA-adenyl-dom"/>
    <property type="match status" value="1"/>
</dbReference>
<dbReference type="SUPFAM" id="SSF47336">
    <property type="entry name" value="ACP-like"/>
    <property type="match status" value="1"/>
</dbReference>
<keyword evidence="4" id="KW-0597">Phosphoprotein</keyword>
<feature type="compositionally biased region" description="Basic and acidic residues" evidence="8">
    <location>
        <begin position="614"/>
        <end position="625"/>
    </location>
</feature>
<dbReference type="InterPro" id="IPR000873">
    <property type="entry name" value="AMP-dep_synth/lig_dom"/>
</dbReference>
<dbReference type="Pfam" id="PF13193">
    <property type="entry name" value="AMP-binding_C"/>
    <property type="match status" value="1"/>
</dbReference>
<evidence type="ECO:0000313" key="10">
    <source>
        <dbReference type="EMBL" id="MBW7477854.1"/>
    </source>
</evidence>
<dbReference type="Gene3D" id="1.10.1200.10">
    <property type="entry name" value="ACP-like"/>
    <property type="match status" value="1"/>
</dbReference>
<dbReference type="SUPFAM" id="SSF52777">
    <property type="entry name" value="CoA-dependent acyltransferases"/>
    <property type="match status" value="1"/>
</dbReference>
<dbReference type="SUPFAM" id="SSF56801">
    <property type="entry name" value="Acetyl-CoA synthetase-like"/>
    <property type="match status" value="1"/>
</dbReference>
<name>A0ABS7DD48_9BACL</name>
<dbReference type="InterPro" id="IPR023213">
    <property type="entry name" value="CAT-like_dom_sf"/>
</dbReference>
<evidence type="ECO:0000256" key="4">
    <source>
        <dbReference type="ARBA" id="ARBA00022553"/>
    </source>
</evidence>
<dbReference type="InterPro" id="IPR020806">
    <property type="entry name" value="PKS_PP-bd"/>
</dbReference>
<dbReference type="PANTHER" id="PTHR45527:SF1">
    <property type="entry name" value="FATTY ACID SYNTHASE"/>
    <property type="match status" value="1"/>
</dbReference>
<feature type="domain" description="Carrier" evidence="9">
    <location>
        <begin position="635"/>
        <end position="710"/>
    </location>
</feature>
<dbReference type="InterPro" id="IPR010071">
    <property type="entry name" value="AA_adenyl_dom"/>
</dbReference>
<feature type="non-terminal residue" evidence="10">
    <location>
        <position position="1"/>
    </location>
</feature>